<organism evidence="2 3">
    <name type="scientific">Stylosanthes scabra</name>
    <dbReference type="NCBI Taxonomy" id="79078"/>
    <lineage>
        <taxon>Eukaryota</taxon>
        <taxon>Viridiplantae</taxon>
        <taxon>Streptophyta</taxon>
        <taxon>Embryophyta</taxon>
        <taxon>Tracheophyta</taxon>
        <taxon>Spermatophyta</taxon>
        <taxon>Magnoliopsida</taxon>
        <taxon>eudicotyledons</taxon>
        <taxon>Gunneridae</taxon>
        <taxon>Pentapetalae</taxon>
        <taxon>rosids</taxon>
        <taxon>fabids</taxon>
        <taxon>Fabales</taxon>
        <taxon>Fabaceae</taxon>
        <taxon>Papilionoideae</taxon>
        <taxon>50 kb inversion clade</taxon>
        <taxon>dalbergioids sensu lato</taxon>
        <taxon>Dalbergieae</taxon>
        <taxon>Pterocarpus clade</taxon>
        <taxon>Stylosanthes</taxon>
    </lineage>
</organism>
<comment type="caution">
    <text evidence="2">The sequence shown here is derived from an EMBL/GenBank/DDBJ whole genome shotgun (WGS) entry which is preliminary data.</text>
</comment>
<sequence length="61" mass="6980">SPVWEKMQKIQDHKTLNCRKRATRKEEGDVAELGQMRRTTAMGKATNGNDAGGRQQSHERR</sequence>
<feature type="non-terminal residue" evidence="2">
    <location>
        <position position="1"/>
    </location>
</feature>
<protein>
    <submittedName>
        <fullName evidence="2">Uncharacterized protein</fullName>
    </submittedName>
</protein>
<reference evidence="2 3" key="1">
    <citation type="journal article" date="2023" name="Plants (Basel)">
        <title>Bridging the Gap: Combining Genomics and Transcriptomics Approaches to Understand Stylosanthes scabra, an Orphan Legume from the Brazilian Caatinga.</title>
        <authorList>
            <person name="Ferreira-Neto J.R.C."/>
            <person name="da Silva M.D."/>
            <person name="Binneck E."/>
            <person name="de Melo N.F."/>
            <person name="da Silva R.H."/>
            <person name="de Melo A.L.T.M."/>
            <person name="Pandolfi V."/>
            <person name="Bustamante F.O."/>
            <person name="Brasileiro-Vidal A.C."/>
            <person name="Benko-Iseppon A.M."/>
        </authorList>
    </citation>
    <scope>NUCLEOTIDE SEQUENCE [LARGE SCALE GENOMIC DNA]</scope>
    <source>
        <tissue evidence="2">Leaves</tissue>
    </source>
</reference>
<dbReference type="EMBL" id="JASCZI010151456">
    <property type="protein sequence ID" value="MED6172960.1"/>
    <property type="molecule type" value="Genomic_DNA"/>
</dbReference>
<evidence type="ECO:0000256" key="1">
    <source>
        <dbReference type="SAM" id="MobiDB-lite"/>
    </source>
</evidence>
<dbReference type="Proteomes" id="UP001341840">
    <property type="component" value="Unassembled WGS sequence"/>
</dbReference>
<proteinExistence type="predicted"/>
<keyword evidence="3" id="KW-1185">Reference proteome</keyword>
<evidence type="ECO:0000313" key="2">
    <source>
        <dbReference type="EMBL" id="MED6172960.1"/>
    </source>
</evidence>
<gene>
    <name evidence="2" type="ORF">PIB30_054806</name>
</gene>
<feature type="region of interest" description="Disordered" evidence="1">
    <location>
        <begin position="19"/>
        <end position="61"/>
    </location>
</feature>
<name>A0ABU6VJV5_9FABA</name>
<accession>A0ABU6VJV5</accession>
<evidence type="ECO:0000313" key="3">
    <source>
        <dbReference type="Proteomes" id="UP001341840"/>
    </source>
</evidence>